<sequence>MKPILPKNSFHFPLFKAVLSPQNISSNLQQGTSRWSRALKGCLQRPLPDRCQFIPYQQKRISGGGQAKIPRDLARLLLTPMDVGQEFRYQGINRDRNFGTLERLAGDGKLVEEMSPFSMPSGYANPPLLLGSAGKGA</sequence>
<reference evidence="1 2" key="1">
    <citation type="submission" date="2021-06" db="EMBL/GenBank/DDBJ databases">
        <title>Caerostris darwini draft genome.</title>
        <authorList>
            <person name="Kono N."/>
            <person name="Arakawa K."/>
        </authorList>
    </citation>
    <scope>NUCLEOTIDE SEQUENCE [LARGE SCALE GENOMIC DNA]</scope>
</reference>
<proteinExistence type="predicted"/>
<dbReference type="EMBL" id="BPLQ01007714">
    <property type="protein sequence ID" value="GIY31742.1"/>
    <property type="molecule type" value="Genomic_DNA"/>
</dbReference>
<organism evidence="1 2">
    <name type="scientific">Caerostris darwini</name>
    <dbReference type="NCBI Taxonomy" id="1538125"/>
    <lineage>
        <taxon>Eukaryota</taxon>
        <taxon>Metazoa</taxon>
        <taxon>Ecdysozoa</taxon>
        <taxon>Arthropoda</taxon>
        <taxon>Chelicerata</taxon>
        <taxon>Arachnida</taxon>
        <taxon>Araneae</taxon>
        <taxon>Araneomorphae</taxon>
        <taxon>Entelegynae</taxon>
        <taxon>Araneoidea</taxon>
        <taxon>Araneidae</taxon>
        <taxon>Caerostris</taxon>
    </lineage>
</organism>
<comment type="caution">
    <text evidence="1">The sequence shown here is derived from an EMBL/GenBank/DDBJ whole genome shotgun (WGS) entry which is preliminary data.</text>
</comment>
<evidence type="ECO:0000313" key="1">
    <source>
        <dbReference type="EMBL" id="GIY31742.1"/>
    </source>
</evidence>
<evidence type="ECO:0000313" key="2">
    <source>
        <dbReference type="Proteomes" id="UP001054837"/>
    </source>
</evidence>
<protein>
    <submittedName>
        <fullName evidence="1">Uncharacterized protein</fullName>
    </submittedName>
</protein>
<dbReference type="Proteomes" id="UP001054837">
    <property type="component" value="Unassembled WGS sequence"/>
</dbReference>
<dbReference type="AlphaFoldDB" id="A0AAV4SHR3"/>
<gene>
    <name evidence="1" type="ORF">CDAR_400221</name>
</gene>
<accession>A0AAV4SHR3</accession>
<name>A0AAV4SHR3_9ARAC</name>
<keyword evidence="2" id="KW-1185">Reference proteome</keyword>